<accession>A0ACB8U6L2</accession>
<feature type="non-terminal residue" evidence="1">
    <location>
        <position position="1"/>
    </location>
</feature>
<dbReference type="Proteomes" id="UP001055072">
    <property type="component" value="Unassembled WGS sequence"/>
</dbReference>
<evidence type="ECO:0000313" key="2">
    <source>
        <dbReference type="Proteomes" id="UP001055072"/>
    </source>
</evidence>
<gene>
    <name evidence="1" type="ORF">BDY19DRAFT_888585</name>
</gene>
<organism evidence="1 2">
    <name type="scientific">Irpex rosettiformis</name>
    <dbReference type="NCBI Taxonomy" id="378272"/>
    <lineage>
        <taxon>Eukaryota</taxon>
        <taxon>Fungi</taxon>
        <taxon>Dikarya</taxon>
        <taxon>Basidiomycota</taxon>
        <taxon>Agaricomycotina</taxon>
        <taxon>Agaricomycetes</taxon>
        <taxon>Polyporales</taxon>
        <taxon>Irpicaceae</taxon>
        <taxon>Irpex</taxon>
    </lineage>
</organism>
<dbReference type="EMBL" id="MU274909">
    <property type="protein sequence ID" value="KAI0089910.1"/>
    <property type="molecule type" value="Genomic_DNA"/>
</dbReference>
<reference evidence="1" key="1">
    <citation type="journal article" date="2021" name="Environ. Microbiol.">
        <title>Gene family expansions and transcriptome signatures uncover fungal adaptations to wood decay.</title>
        <authorList>
            <person name="Hage H."/>
            <person name="Miyauchi S."/>
            <person name="Viragh M."/>
            <person name="Drula E."/>
            <person name="Min B."/>
            <person name="Chaduli D."/>
            <person name="Navarro D."/>
            <person name="Favel A."/>
            <person name="Norest M."/>
            <person name="Lesage-Meessen L."/>
            <person name="Balint B."/>
            <person name="Merenyi Z."/>
            <person name="de Eugenio L."/>
            <person name="Morin E."/>
            <person name="Martinez A.T."/>
            <person name="Baldrian P."/>
            <person name="Stursova M."/>
            <person name="Martinez M.J."/>
            <person name="Novotny C."/>
            <person name="Magnuson J.K."/>
            <person name="Spatafora J.W."/>
            <person name="Maurice S."/>
            <person name="Pangilinan J."/>
            <person name="Andreopoulos W."/>
            <person name="LaButti K."/>
            <person name="Hundley H."/>
            <person name="Na H."/>
            <person name="Kuo A."/>
            <person name="Barry K."/>
            <person name="Lipzen A."/>
            <person name="Henrissat B."/>
            <person name="Riley R."/>
            <person name="Ahrendt S."/>
            <person name="Nagy L.G."/>
            <person name="Grigoriev I.V."/>
            <person name="Martin F."/>
            <person name="Rosso M.N."/>
        </authorList>
    </citation>
    <scope>NUCLEOTIDE SEQUENCE</scope>
    <source>
        <strain evidence="1">CBS 384.51</strain>
    </source>
</reference>
<keyword evidence="2" id="KW-1185">Reference proteome</keyword>
<sequence>IARHTETCRLYVIKTYAKSIISYDTPTLEQAMKEQMMLRLLTTMDAQFIIKLLWSFQDEEAMHLVMDFCPNRDLKTYIECHGPLSNSAALICAAELVEALCNLHASDITHRRVRPEHILLNASGHIVLAGFSNASFSSPNTPPSSTSQQPGSCSPVNQWDAPEVVLGWTQDCAIDVWSFGLVLWYMLMGTVRDT</sequence>
<protein>
    <submittedName>
        <fullName evidence="1">Kinase-like domain-containing protein</fullName>
    </submittedName>
</protein>
<proteinExistence type="predicted"/>
<name>A0ACB8U6L2_9APHY</name>
<comment type="caution">
    <text evidence="1">The sequence shown here is derived from an EMBL/GenBank/DDBJ whole genome shotgun (WGS) entry which is preliminary data.</text>
</comment>
<evidence type="ECO:0000313" key="1">
    <source>
        <dbReference type="EMBL" id="KAI0089910.1"/>
    </source>
</evidence>